<keyword evidence="2" id="KW-1185">Reference proteome</keyword>
<evidence type="ECO:0000313" key="2">
    <source>
        <dbReference type="Proteomes" id="UP000244223"/>
    </source>
</evidence>
<reference evidence="1 2" key="1">
    <citation type="submission" date="2018-04" db="EMBL/GenBank/DDBJ databases">
        <title>Genomic Encyclopedia of Archaeal and Bacterial Type Strains, Phase II (KMG-II): from individual species to whole genera.</title>
        <authorList>
            <person name="Goeker M."/>
        </authorList>
    </citation>
    <scope>NUCLEOTIDE SEQUENCE [LARGE SCALE GENOMIC DNA]</scope>
    <source>
        <strain evidence="1 2">DSM 5822</strain>
    </source>
</reference>
<organism evidence="1 2">
    <name type="scientific">Agitococcus lubricus</name>
    <dbReference type="NCBI Taxonomy" id="1077255"/>
    <lineage>
        <taxon>Bacteria</taxon>
        <taxon>Pseudomonadati</taxon>
        <taxon>Pseudomonadota</taxon>
        <taxon>Gammaproteobacteria</taxon>
        <taxon>Moraxellales</taxon>
        <taxon>Moraxellaceae</taxon>
        <taxon>Agitococcus</taxon>
    </lineage>
</organism>
<proteinExistence type="predicted"/>
<dbReference type="Gene3D" id="3.40.50.1240">
    <property type="entry name" value="Phosphoglycerate mutase-like"/>
    <property type="match status" value="1"/>
</dbReference>
<dbReference type="InterPro" id="IPR013078">
    <property type="entry name" value="His_Pase_superF_clade-1"/>
</dbReference>
<name>A0A2T5IZ80_9GAMM</name>
<dbReference type="EMBL" id="QAON01000008">
    <property type="protein sequence ID" value="PTQ89256.1"/>
    <property type="molecule type" value="Genomic_DNA"/>
</dbReference>
<gene>
    <name evidence="1" type="ORF">C8N29_108140</name>
</gene>
<dbReference type="Proteomes" id="UP000244223">
    <property type="component" value="Unassembled WGS sequence"/>
</dbReference>
<comment type="caution">
    <text evidence="1">The sequence shown here is derived from an EMBL/GenBank/DDBJ whole genome shotgun (WGS) entry which is preliminary data.</text>
</comment>
<dbReference type="CDD" id="cd07040">
    <property type="entry name" value="HP"/>
    <property type="match status" value="1"/>
</dbReference>
<accession>A0A2T5IZ80</accession>
<dbReference type="SUPFAM" id="SSF53254">
    <property type="entry name" value="Phosphoglycerate mutase-like"/>
    <property type="match status" value="1"/>
</dbReference>
<protein>
    <submittedName>
        <fullName evidence="1">Histidine phosphatase superfamily protein (Branch 1)</fullName>
    </submittedName>
</protein>
<dbReference type="Pfam" id="PF00300">
    <property type="entry name" value="His_Phos_1"/>
    <property type="match status" value="1"/>
</dbReference>
<evidence type="ECO:0000313" key="1">
    <source>
        <dbReference type="EMBL" id="PTQ89256.1"/>
    </source>
</evidence>
<dbReference type="OrthoDB" id="4131070at2"/>
<dbReference type="RefSeq" id="WP_107865887.1">
    <property type="nucleotide sequence ID" value="NZ_QAON01000008.1"/>
</dbReference>
<dbReference type="InterPro" id="IPR029033">
    <property type="entry name" value="His_PPase_superfam"/>
</dbReference>
<dbReference type="AlphaFoldDB" id="A0A2T5IZ80"/>
<sequence>MLPSKLEMGLHLLPNHRPAILLTRHSIRELAAPNAIAGYDLPLTPEGILLAEQWGERLTRPIRAFYSSPVGRCLDTAKAMARGAGIDLPITQSHVLVEPGCFVQSVRKVGALFLQMGPIAFANHHLQQDLDGVLSPKEGAKKIIHYLYHSQPHLDEASLTVHVTHDTILAAFIYHLRQQTRISEQDWPAMMEGVWLWFDQERLYWVWRGEQGHVALADYLFA</sequence>